<dbReference type="InterPro" id="IPR003594">
    <property type="entry name" value="HATPase_dom"/>
</dbReference>
<evidence type="ECO:0000313" key="14">
    <source>
        <dbReference type="EMBL" id="MBY9075496.1"/>
    </source>
</evidence>
<keyword evidence="15" id="KW-1185">Reference proteome</keyword>
<dbReference type="Pfam" id="PF00672">
    <property type="entry name" value="HAMP"/>
    <property type="match status" value="1"/>
</dbReference>
<proteinExistence type="predicted"/>
<keyword evidence="10 11" id="KW-0472">Membrane</keyword>
<evidence type="ECO:0000256" key="6">
    <source>
        <dbReference type="ARBA" id="ARBA00022692"/>
    </source>
</evidence>
<dbReference type="InterPro" id="IPR003661">
    <property type="entry name" value="HisK_dim/P_dom"/>
</dbReference>
<dbReference type="Pfam" id="PF00512">
    <property type="entry name" value="HisKA"/>
    <property type="match status" value="1"/>
</dbReference>
<evidence type="ECO:0000256" key="9">
    <source>
        <dbReference type="ARBA" id="ARBA00023012"/>
    </source>
</evidence>
<comment type="catalytic activity">
    <reaction evidence="1">
        <text>ATP + protein L-histidine = ADP + protein N-phospho-L-histidine.</text>
        <dbReference type="EC" id="2.7.13.3"/>
    </reaction>
</comment>
<dbReference type="InterPro" id="IPR003660">
    <property type="entry name" value="HAMP_dom"/>
</dbReference>
<dbReference type="SMART" id="SM00387">
    <property type="entry name" value="HATPase_c"/>
    <property type="match status" value="1"/>
</dbReference>
<dbReference type="Gene3D" id="1.10.287.130">
    <property type="match status" value="1"/>
</dbReference>
<comment type="caution">
    <text evidence="14">The sequence shown here is derived from an EMBL/GenBank/DDBJ whole genome shotgun (WGS) entry which is preliminary data.</text>
</comment>
<dbReference type="SUPFAM" id="SSF47384">
    <property type="entry name" value="Homodimeric domain of signal transducing histidine kinase"/>
    <property type="match status" value="1"/>
</dbReference>
<dbReference type="GO" id="GO:0016301">
    <property type="term" value="F:kinase activity"/>
    <property type="evidence" value="ECO:0007669"/>
    <property type="project" value="UniProtKB-KW"/>
</dbReference>
<feature type="domain" description="Histidine kinase" evidence="12">
    <location>
        <begin position="168"/>
        <end position="383"/>
    </location>
</feature>
<gene>
    <name evidence="14" type="ORF">K1X13_11755</name>
</gene>
<reference evidence="14 15" key="1">
    <citation type="submission" date="2021-08" db="EMBL/GenBank/DDBJ databases">
        <title>Nocardioides bacterium WL0053 sp. nov., isolated from the sediment.</title>
        <authorList>
            <person name="Wang L."/>
            <person name="Zhang D."/>
            <person name="Zhang A."/>
        </authorList>
    </citation>
    <scope>NUCLEOTIDE SEQUENCE [LARGE SCALE GENOMIC DNA]</scope>
    <source>
        <strain evidence="14 15">WL0053</strain>
    </source>
</reference>
<evidence type="ECO:0000256" key="8">
    <source>
        <dbReference type="ARBA" id="ARBA00022989"/>
    </source>
</evidence>
<feature type="transmembrane region" description="Helical" evidence="11">
    <location>
        <begin position="29"/>
        <end position="48"/>
    </location>
</feature>
<comment type="subcellular location">
    <subcellularLocation>
        <location evidence="2">Cell membrane</location>
    </subcellularLocation>
</comment>
<dbReference type="SUPFAM" id="SSF55874">
    <property type="entry name" value="ATPase domain of HSP90 chaperone/DNA topoisomerase II/histidine kinase"/>
    <property type="match status" value="1"/>
</dbReference>
<keyword evidence="8 11" id="KW-1133">Transmembrane helix</keyword>
<dbReference type="InterPro" id="IPR050428">
    <property type="entry name" value="TCS_sensor_his_kinase"/>
</dbReference>
<dbReference type="PROSITE" id="PS50109">
    <property type="entry name" value="HIS_KIN"/>
    <property type="match status" value="1"/>
</dbReference>
<dbReference type="Pfam" id="PF02518">
    <property type="entry name" value="HATPase_c"/>
    <property type="match status" value="1"/>
</dbReference>
<evidence type="ECO:0000256" key="1">
    <source>
        <dbReference type="ARBA" id="ARBA00000085"/>
    </source>
</evidence>
<dbReference type="InterPro" id="IPR005467">
    <property type="entry name" value="His_kinase_dom"/>
</dbReference>
<accession>A0ABS7RKC3</accession>
<keyword evidence="9" id="KW-0902">Two-component regulatory system</keyword>
<keyword evidence="6 11" id="KW-0812">Transmembrane</keyword>
<dbReference type="SUPFAM" id="SSF158472">
    <property type="entry name" value="HAMP domain-like"/>
    <property type="match status" value="1"/>
</dbReference>
<evidence type="ECO:0000256" key="11">
    <source>
        <dbReference type="SAM" id="Phobius"/>
    </source>
</evidence>
<keyword evidence="5" id="KW-0808">Transferase</keyword>
<dbReference type="Gene3D" id="3.30.565.10">
    <property type="entry name" value="Histidine kinase-like ATPase, C-terminal domain"/>
    <property type="match status" value="1"/>
</dbReference>
<dbReference type="CDD" id="cd06225">
    <property type="entry name" value="HAMP"/>
    <property type="match status" value="1"/>
</dbReference>
<dbReference type="PANTHER" id="PTHR45436:SF5">
    <property type="entry name" value="SENSOR HISTIDINE KINASE TRCS"/>
    <property type="match status" value="1"/>
</dbReference>
<protein>
    <recommendedName>
        <fullName evidence="3">histidine kinase</fullName>
        <ecNumber evidence="3">2.7.13.3</ecNumber>
    </recommendedName>
</protein>
<dbReference type="PRINTS" id="PR00344">
    <property type="entry name" value="BCTRLSENSOR"/>
</dbReference>
<dbReference type="EMBL" id="JAIEZQ010000002">
    <property type="protein sequence ID" value="MBY9075496.1"/>
    <property type="molecule type" value="Genomic_DNA"/>
</dbReference>
<evidence type="ECO:0000256" key="7">
    <source>
        <dbReference type="ARBA" id="ARBA00022777"/>
    </source>
</evidence>
<evidence type="ECO:0000256" key="10">
    <source>
        <dbReference type="ARBA" id="ARBA00023136"/>
    </source>
</evidence>
<dbReference type="InterPro" id="IPR004358">
    <property type="entry name" value="Sig_transdc_His_kin-like_C"/>
</dbReference>
<feature type="domain" description="HAMP" evidence="13">
    <location>
        <begin position="107"/>
        <end position="160"/>
    </location>
</feature>
<dbReference type="CDD" id="cd16922">
    <property type="entry name" value="HATPase_EvgS-ArcB-TorS-like"/>
    <property type="match status" value="1"/>
</dbReference>
<dbReference type="Proteomes" id="UP000754710">
    <property type="component" value="Unassembled WGS sequence"/>
</dbReference>
<name>A0ABS7RKC3_9ACTN</name>
<sequence length="384" mass="40528">MTAATATGFEPGPASTRTGRLRSGFAGRLLLAQALVLVAGALTTWLVASAAGPSIFHDHLERAGVGHTTSETRHVEEAFASALLVSLSVALLAAVTAALGVSWYFSRRVQRSISPVTAAASQVAAGRYDARVPDPGLGGEFASLTRTFNALAERLGAVETTRRKMLADLAHEMRTPLATIDAHLEAVEDGVRELDETTLGVLRASTRRLRRLAEDVSAISHAEEGRLDIDPQPVDPASLVEGAAGAARGRYASKGVRLETSIHTHDPVLADTDRIGQVLTNLLDNALRHTPPEGTVTLTCSRIDRWVQYTVADTGAGIAGEHLGRLFDRFYRVDTARDRNHGGSGIGLSIAKALVEAHGGSISVDSSGVDRGATFTVRLPVANT</sequence>
<evidence type="ECO:0000256" key="4">
    <source>
        <dbReference type="ARBA" id="ARBA00022553"/>
    </source>
</evidence>
<dbReference type="InterPro" id="IPR036890">
    <property type="entry name" value="HATPase_C_sf"/>
</dbReference>
<feature type="transmembrane region" description="Helical" evidence="11">
    <location>
        <begin position="78"/>
        <end position="105"/>
    </location>
</feature>
<dbReference type="PANTHER" id="PTHR45436">
    <property type="entry name" value="SENSOR HISTIDINE KINASE YKOH"/>
    <property type="match status" value="1"/>
</dbReference>
<keyword evidence="7 14" id="KW-0418">Kinase</keyword>
<dbReference type="CDD" id="cd00082">
    <property type="entry name" value="HisKA"/>
    <property type="match status" value="1"/>
</dbReference>
<evidence type="ECO:0000256" key="3">
    <source>
        <dbReference type="ARBA" id="ARBA00012438"/>
    </source>
</evidence>
<evidence type="ECO:0000313" key="15">
    <source>
        <dbReference type="Proteomes" id="UP000754710"/>
    </source>
</evidence>
<dbReference type="Gene3D" id="6.10.340.10">
    <property type="match status" value="1"/>
</dbReference>
<dbReference type="EC" id="2.7.13.3" evidence="3"/>
<dbReference type="SMART" id="SM00304">
    <property type="entry name" value="HAMP"/>
    <property type="match status" value="1"/>
</dbReference>
<evidence type="ECO:0000256" key="5">
    <source>
        <dbReference type="ARBA" id="ARBA00022679"/>
    </source>
</evidence>
<dbReference type="PROSITE" id="PS50885">
    <property type="entry name" value="HAMP"/>
    <property type="match status" value="1"/>
</dbReference>
<organism evidence="14 15">
    <name type="scientific">Nocardioides jiangsuensis</name>
    <dbReference type="NCBI Taxonomy" id="2866161"/>
    <lineage>
        <taxon>Bacteria</taxon>
        <taxon>Bacillati</taxon>
        <taxon>Actinomycetota</taxon>
        <taxon>Actinomycetes</taxon>
        <taxon>Propionibacteriales</taxon>
        <taxon>Nocardioidaceae</taxon>
        <taxon>Nocardioides</taxon>
    </lineage>
</organism>
<evidence type="ECO:0000256" key="2">
    <source>
        <dbReference type="ARBA" id="ARBA00004236"/>
    </source>
</evidence>
<evidence type="ECO:0000259" key="12">
    <source>
        <dbReference type="PROSITE" id="PS50109"/>
    </source>
</evidence>
<dbReference type="InterPro" id="IPR036097">
    <property type="entry name" value="HisK_dim/P_sf"/>
</dbReference>
<keyword evidence="4" id="KW-0597">Phosphoprotein</keyword>
<evidence type="ECO:0000259" key="13">
    <source>
        <dbReference type="PROSITE" id="PS50885"/>
    </source>
</evidence>
<dbReference type="SMART" id="SM00388">
    <property type="entry name" value="HisKA"/>
    <property type="match status" value="1"/>
</dbReference>